<evidence type="ECO:0008006" key="3">
    <source>
        <dbReference type="Google" id="ProtNLM"/>
    </source>
</evidence>
<dbReference type="RefSeq" id="WP_246101681.1">
    <property type="nucleotide sequence ID" value="NZ_CBCSJO010000011.1"/>
</dbReference>
<evidence type="ECO:0000313" key="1">
    <source>
        <dbReference type="EMBL" id="SMO95582.1"/>
    </source>
</evidence>
<keyword evidence="2" id="KW-1185">Reference proteome</keyword>
<dbReference type="EMBL" id="FXTN01000012">
    <property type="protein sequence ID" value="SMO95582.1"/>
    <property type="molecule type" value="Genomic_DNA"/>
</dbReference>
<gene>
    <name evidence="1" type="ORF">SAMN06265348_112164</name>
</gene>
<name>A0A521FHA3_9SPHI</name>
<sequence>MLRHTYYERDEMRMTDRKWINLQEYYDVEYWAKKFGVTPELLQMAVKNSGTNSADEVEQYLTSKYPFK</sequence>
<dbReference type="Proteomes" id="UP000320300">
    <property type="component" value="Unassembled WGS sequence"/>
</dbReference>
<accession>A0A521FHA3</accession>
<dbReference type="InterPro" id="IPR022037">
    <property type="entry name" value="DUF3606"/>
</dbReference>
<dbReference type="AlphaFoldDB" id="A0A521FHA3"/>
<proteinExistence type="predicted"/>
<dbReference type="Pfam" id="PF12244">
    <property type="entry name" value="DUF3606"/>
    <property type="match status" value="1"/>
</dbReference>
<organism evidence="1 2">
    <name type="scientific">Pedobacter westerhofensis</name>
    <dbReference type="NCBI Taxonomy" id="425512"/>
    <lineage>
        <taxon>Bacteria</taxon>
        <taxon>Pseudomonadati</taxon>
        <taxon>Bacteroidota</taxon>
        <taxon>Sphingobacteriia</taxon>
        <taxon>Sphingobacteriales</taxon>
        <taxon>Sphingobacteriaceae</taxon>
        <taxon>Pedobacter</taxon>
    </lineage>
</organism>
<protein>
    <recommendedName>
        <fullName evidence="3">DUF3606 domain-containing protein</fullName>
    </recommendedName>
</protein>
<reference evidence="1 2" key="1">
    <citation type="submission" date="2017-05" db="EMBL/GenBank/DDBJ databases">
        <authorList>
            <person name="Varghese N."/>
            <person name="Submissions S."/>
        </authorList>
    </citation>
    <scope>NUCLEOTIDE SEQUENCE [LARGE SCALE GENOMIC DNA]</scope>
    <source>
        <strain evidence="1 2">DSM 19036</strain>
    </source>
</reference>
<evidence type="ECO:0000313" key="2">
    <source>
        <dbReference type="Proteomes" id="UP000320300"/>
    </source>
</evidence>